<evidence type="ECO:0000256" key="1">
    <source>
        <dbReference type="ARBA" id="ARBA00023015"/>
    </source>
</evidence>
<dbReference type="InterPro" id="IPR036388">
    <property type="entry name" value="WH-like_DNA-bd_sf"/>
</dbReference>
<proteinExistence type="predicted"/>
<keyword evidence="1" id="KW-0805">Transcription regulation</keyword>
<organism evidence="6">
    <name type="scientific">Tunturiibacter psychrotolerans</name>
    <dbReference type="NCBI Taxonomy" id="3069686"/>
    <lineage>
        <taxon>Bacteria</taxon>
        <taxon>Pseudomonadati</taxon>
        <taxon>Acidobacteriota</taxon>
        <taxon>Terriglobia</taxon>
        <taxon>Terriglobales</taxon>
        <taxon>Acidobacteriaceae</taxon>
        <taxon>Tunturiibacter</taxon>
    </lineage>
</organism>
<dbReference type="AlphaFoldDB" id="A0AAU7ZQQ5"/>
<evidence type="ECO:0000256" key="2">
    <source>
        <dbReference type="ARBA" id="ARBA00023125"/>
    </source>
</evidence>
<dbReference type="Pfam" id="PF07729">
    <property type="entry name" value="FCD"/>
    <property type="match status" value="1"/>
</dbReference>
<dbReference type="PANTHER" id="PTHR43537:SF5">
    <property type="entry name" value="UXU OPERON TRANSCRIPTIONAL REGULATOR"/>
    <property type="match status" value="1"/>
</dbReference>
<dbReference type="GO" id="GO:0003677">
    <property type="term" value="F:DNA binding"/>
    <property type="evidence" value="ECO:0007669"/>
    <property type="project" value="UniProtKB-KW"/>
</dbReference>
<dbReference type="Pfam" id="PF00392">
    <property type="entry name" value="GntR"/>
    <property type="match status" value="1"/>
</dbReference>
<dbReference type="Gene3D" id="1.10.10.10">
    <property type="entry name" value="Winged helix-like DNA-binding domain superfamily/Winged helix DNA-binding domain"/>
    <property type="match status" value="1"/>
</dbReference>
<dbReference type="SUPFAM" id="SSF48008">
    <property type="entry name" value="GntR ligand-binding domain-like"/>
    <property type="match status" value="1"/>
</dbReference>
<protein>
    <submittedName>
        <fullName evidence="6">GntR family transcriptional regulator</fullName>
    </submittedName>
</protein>
<name>A0AAU7ZQQ5_9BACT</name>
<evidence type="ECO:0000256" key="3">
    <source>
        <dbReference type="ARBA" id="ARBA00023163"/>
    </source>
</evidence>
<dbReference type="SMART" id="SM00895">
    <property type="entry name" value="FCD"/>
    <property type="match status" value="1"/>
</dbReference>
<feature type="region of interest" description="Disordered" evidence="4">
    <location>
        <begin position="222"/>
        <end position="256"/>
    </location>
</feature>
<accession>A0AAU7ZQQ5</accession>
<dbReference type="PROSITE" id="PS50949">
    <property type="entry name" value="HTH_GNTR"/>
    <property type="match status" value="1"/>
</dbReference>
<feature type="domain" description="HTH gntR-type" evidence="5">
    <location>
        <begin position="13"/>
        <end position="80"/>
    </location>
</feature>
<keyword evidence="3" id="KW-0804">Transcription</keyword>
<dbReference type="KEGG" id="tpsc:RBB77_23165"/>
<dbReference type="InterPro" id="IPR000524">
    <property type="entry name" value="Tscrpt_reg_HTH_GntR"/>
</dbReference>
<dbReference type="Gene3D" id="1.20.120.530">
    <property type="entry name" value="GntR ligand-binding domain-like"/>
    <property type="match status" value="1"/>
</dbReference>
<keyword evidence="2" id="KW-0238">DNA-binding</keyword>
<dbReference type="InterPro" id="IPR011711">
    <property type="entry name" value="GntR_C"/>
</dbReference>
<dbReference type="PANTHER" id="PTHR43537">
    <property type="entry name" value="TRANSCRIPTIONAL REGULATOR, GNTR FAMILY"/>
    <property type="match status" value="1"/>
</dbReference>
<dbReference type="SUPFAM" id="SSF46785">
    <property type="entry name" value="Winged helix' DNA-binding domain"/>
    <property type="match status" value="1"/>
</dbReference>
<dbReference type="GO" id="GO:0003700">
    <property type="term" value="F:DNA-binding transcription factor activity"/>
    <property type="evidence" value="ECO:0007669"/>
    <property type="project" value="InterPro"/>
</dbReference>
<dbReference type="EMBL" id="CP132942">
    <property type="protein sequence ID" value="XCB33282.1"/>
    <property type="molecule type" value="Genomic_DNA"/>
</dbReference>
<evidence type="ECO:0000259" key="5">
    <source>
        <dbReference type="PROSITE" id="PS50949"/>
    </source>
</evidence>
<evidence type="ECO:0000313" key="6">
    <source>
        <dbReference type="EMBL" id="XCB33282.1"/>
    </source>
</evidence>
<reference evidence="6" key="1">
    <citation type="submission" date="2023-08" db="EMBL/GenBank/DDBJ databases">
        <authorList>
            <person name="Messyasz A."/>
            <person name="Mannisto M.K."/>
            <person name="Kerkhof L.J."/>
            <person name="Haggblom M."/>
        </authorList>
    </citation>
    <scope>NUCLEOTIDE SEQUENCE</scope>
    <source>
        <strain evidence="6">X5P6</strain>
    </source>
</reference>
<dbReference type="InterPro" id="IPR036390">
    <property type="entry name" value="WH_DNA-bd_sf"/>
</dbReference>
<dbReference type="RefSeq" id="WP_353064121.1">
    <property type="nucleotide sequence ID" value="NZ_CP132942.1"/>
</dbReference>
<sequence>MRKLVESESGNETLVKHSLAERLRGEIIAGRLRPGVRIVEGTWGRKFRVAQGSIREAINILAQEGFVVKASGRSARVVNLSEEDVLELYALRGALEGLAARLAAEKKPDISKLERAIDTMRQAAKKNRCQDLLDGDLEFHLELCNLSENSHLLEHARRILLPFFAFVRIRVLASGQSTSAWDRDLEAHQRIIDLLREGEGEVIEQYVRRVMTRFGMTAYDNWEKRPPASKKRSSAKNGVPQPSKPYAIRSVRRSGR</sequence>
<gene>
    <name evidence="6" type="ORF">RBB77_23165</name>
</gene>
<reference evidence="6" key="2">
    <citation type="journal article" date="2024" name="Environ. Microbiol.">
        <title>Genome analysis and description of Tunturibacter gen. nov. expands the diversity of Terriglobia in tundra soils.</title>
        <authorList>
            <person name="Messyasz A."/>
            <person name="Mannisto M.K."/>
            <person name="Kerkhof L.J."/>
            <person name="Haggblom M.M."/>
        </authorList>
    </citation>
    <scope>NUCLEOTIDE SEQUENCE</scope>
    <source>
        <strain evidence="6">X5P6</strain>
    </source>
</reference>
<dbReference type="InterPro" id="IPR008920">
    <property type="entry name" value="TF_FadR/GntR_C"/>
</dbReference>
<evidence type="ECO:0000256" key="4">
    <source>
        <dbReference type="SAM" id="MobiDB-lite"/>
    </source>
</evidence>